<dbReference type="Pfam" id="PF24651">
    <property type="entry name" value="DUF7644"/>
    <property type="match status" value="1"/>
</dbReference>
<sequence>MNRLKHWFNKSVLKKEKDKYKVYFIHKKFDSRVPVVIDVEATSKVDAKKKTLKFIKKYASDSGNYKFLKVEYK</sequence>
<protein>
    <recommendedName>
        <fullName evidence="1">DUF7644 domain-containing protein</fullName>
    </recommendedName>
</protein>
<keyword evidence="3" id="KW-1185">Reference proteome</keyword>
<dbReference type="InterPro" id="IPR056061">
    <property type="entry name" value="DUF7644"/>
</dbReference>
<reference evidence="2 3" key="1">
    <citation type="journal article" date="2015" name="Appl. Environ. Microbiol.">
        <title>Two Phages, phiIPLA-RODI and phiIPLA-C1C, Lyse Mono- and Dual-Species Staphylococcal Biofilms.</title>
        <authorList>
            <person name="Gutierrez D."/>
            <person name="Vandenheuvel D."/>
            <person name="Martinez B."/>
            <person name="Rodriguez A."/>
            <person name="Lavigne R."/>
            <person name="Garcia P."/>
        </authorList>
    </citation>
    <scope>NUCLEOTIDE SEQUENCE [LARGE SCALE GENOMIC DNA]</scope>
</reference>
<proteinExistence type="predicted"/>
<feature type="domain" description="DUF7644" evidence="1">
    <location>
        <begin position="4"/>
        <end position="71"/>
    </location>
</feature>
<evidence type="ECO:0000313" key="3">
    <source>
        <dbReference type="Proteomes" id="UP000032689"/>
    </source>
</evidence>
<dbReference type="GeneID" id="26641065"/>
<dbReference type="RefSeq" id="YP_009214648.1">
    <property type="nucleotide sequence ID" value="NC_028962.1"/>
</dbReference>
<accession>A0A0D3MVU4</accession>
<organism evidence="2 3">
    <name type="scientific">Staphylococcus phage vB_SepM_ phiIPLA-C1C</name>
    <dbReference type="NCBI Taxonomy" id="1572704"/>
    <lineage>
        <taxon>Viruses</taxon>
        <taxon>Duplodnaviria</taxon>
        <taxon>Heunggongvirae</taxon>
        <taxon>Uroviricota</taxon>
        <taxon>Caudoviricetes</taxon>
        <taxon>Herelleviridae</taxon>
        <taxon>Twortvirinae</taxon>
        <taxon>Sepunavirus</taxon>
        <taxon>Sepunavirus IPLAC1C</taxon>
    </lineage>
</organism>
<dbReference type="OrthoDB" id="28899at10239"/>
<dbReference type="KEGG" id="vg:26641065"/>
<dbReference type="EMBL" id="KP027447">
    <property type="protein sequence ID" value="AJA42368.1"/>
    <property type="molecule type" value="Genomic_DNA"/>
</dbReference>
<evidence type="ECO:0000313" key="2">
    <source>
        <dbReference type="EMBL" id="AJA42368.1"/>
    </source>
</evidence>
<evidence type="ECO:0000259" key="1">
    <source>
        <dbReference type="Pfam" id="PF24651"/>
    </source>
</evidence>
<dbReference type="Proteomes" id="UP000032689">
    <property type="component" value="Segment"/>
</dbReference>
<name>A0A0D3MVU4_9CAUD</name>